<name>A0A6P7G6H6_DIAVI</name>
<dbReference type="Gene3D" id="2.60.120.200">
    <property type="match status" value="1"/>
</dbReference>
<dbReference type="GO" id="GO:0045296">
    <property type="term" value="F:cadherin binding"/>
    <property type="evidence" value="ECO:0007669"/>
    <property type="project" value="TreeGrafter"/>
</dbReference>
<keyword evidence="2 13" id="KW-0245">EGF-like domain</keyword>
<evidence type="ECO:0000259" key="18">
    <source>
        <dbReference type="PROSITE" id="PS50026"/>
    </source>
</evidence>
<dbReference type="GO" id="GO:0007297">
    <property type="term" value="P:follicle cell of egg chamber migration"/>
    <property type="evidence" value="ECO:0007669"/>
    <property type="project" value="UniProtKB-ARBA"/>
</dbReference>
<dbReference type="PROSITE" id="PS01186">
    <property type="entry name" value="EGF_2"/>
    <property type="match status" value="1"/>
</dbReference>
<accession>A0A6P7G6H6</accession>
<dbReference type="PROSITE" id="PS50025">
    <property type="entry name" value="LAM_G_DOMAIN"/>
    <property type="match status" value="1"/>
</dbReference>
<dbReference type="Gene3D" id="2.10.25.10">
    <property type="entry name" value="Laminin"/>
    <property type="match status" value="1"/>
</dbReference>
<dbReference type="GO" id="GO:0001736">
    <property type="term" value="P:establishment of planar polarity"/>
    <property type="evidence" value="ECO:0007669"/>
    <property type="project" value="UniProtKB-ARBA"/>
</dbReference>
<dbReference type="InterPro" id="IPR056370">
    <property type="entry name" value="Shg-like_Ig-like"/>
</dbReference>
<dbReference type="PROSITE" id="PS50268">
    <property type="entry name" value="CADHERIN_2"/>
    <property type="match status" value="7"/>
</dbReference>
<dbReference type="Pfam" id="PF02210">
    <property type="entry name" value="Laminin_G_2"/>
    <property type="match status" value="1"/>
</dbReference>
<dbReference type="FunFam" id="2.60.40.60:FF:000058">
    <property type="entry name" value="FAT atypical cadherin 3"/>
    <property type="match status" value="1"/>
</dbReference>
<dbReference type="InParanoid" id="A0A6P7G6H6"/>
<gene>
    <name evidence="20" type="primary">LOC114334599</name>
</gene>
<feature type="disulfide bond" evidence="13">
    <location>
        <begin position="1092"/>
        <end position="1101"/>
    </location>
</feature>
<dbReference type="GO" id="GO:0007163">
    <property type="term" value="P:establishment or maintenance of cell polarity"/>
    <property type="evidence" value="ECO:0007669"/>
    <property type="project" value="UniProtKB-ARBA"/>
</dbReference>
<dbReference type="InterPro" id="IPR000742">
    <property type="entry name" value="EGF"/>
</dbReference>
<keyword evidence="10 13" id="KW-1015">Disulfide bond</keyword>
<dbReference type="CDD" id="cd00054">
    <property type="entry name" value="EGF_CA"/>
    <property type="match status" value="1"/>
</dbReference>
<keyword evidence="8 16" id="KW-1133">Transmembrane helix</keyword>
<feature type="domain" description="Cadherin" evidence="19">
    <location>
        <begin position="169"/>
        <end position="279"/>
    </location>
</feature>
<feature type="domain" description="EGF-like" evidence="18">
    <location>
        <begin position="1064"/>
        <end position="1102"/>
    </location>
</feature>
<dbReference type="GO" id="GO:0034332">
    <property type="term" value="P:adherens junction organization"/>
    <property type="evidence" value="ECO:0007669"/>
    <property type="project" value="TreeGrafter"/>
</dbReference>
<dbReference type="GO" id="GO:0009887">
    <property type="term" value="P:animal organ morphogenesis"/>
    <property type="evidence" value="ECO:0007669"/>
    <property type="project" value="UniProtKB-ARBA"/>
</dbReference>
<comment type="caution">
    <text evidence="13">Lacks conserved residue(s) required for the propagation of feature annotation.</text>
</comment>
<dbReference type="PROSITE" id="PS50026">
    <property type="entry name" value="EGF_3"/>
    <property type="match status" value="1"/>
</dbReference>
<dbReference type="GO" id="GO:0048565">
    <property type="term" value="P:digestive tract development"/>
    <property type="evidence" value="ECO:0007669"/>
    <property type="project" value="UniProtKB-ARBA"/>
</dbReference>
<dbReference type="PROSITE" id="PS00232">
    <property type="entry name" value="CADHERIN_1"/>
    <property type="match status" value="3"/>
</dbReference>
<dbReference type="InterPro" id="IPR027397">
    <property type="entry name" value="Catenin-bd_sf"/>
</dbReference>
<comment type="function">
    <text evidence="15">Cadherins are calcium-dependent cell adhesion proteins.</text>
</comment>
<dbReference type="GO" id="GO:0005912">
    <property type="term" value="C:adherens junction"/>
    <property type="evidence" value="ECO:0007669"/>
    <property type="project" value="TreeGrafter"/>
</dbReference>
<evidence type="ECO:0000256" key="2">
    <source>
        <dbReference type="ARBA" id="ARBA00022536"/>
    </source>
</evidence>
<dbReference type="FunFam" id="4.10.900.10:FF:000012">
    <property type="entry name" value="Putative DE-cadherin"/>
    <property type="match status" value="1"/>
</dbReference>
<evidence type="ECO:0000256" key="4">
    <source>
        <dbReference type="ARBA" id="ARBA00022729"/>
    </source>
</evidence>
<dbReference type="GO" id="GO:0007043">
    <property type="term" value="P:cell-cell junction assembly"/>
    <property type="evidence" value="ECO:0007669"/>
    <property type="project" value="TreeGrafter"/>
</dbReference>
<feature type="domain" description="Cadherin" evidence="19">
    <location>
        <begin position="397"/>
        <end position="500"/>
    </location>
</feature>
<dbReference type="InterPro" id="IPR020894">
    <property type="entry name" value="Cadherin_CS"/>
</dbReference>
<dbReference type="Gene3D" id="2.60.40.60">
    <property type="entry name" value="Cadherins"/>
    <property type="match status" value="7"/>
</dbReference>
<dbReference type="OrthoDB" id="6252479at2759"/>
<feature type="domain" description="Cadherin" evidence="19">
    <location>
        <begin position="59"/>
        <end position="168"/>
    </location>
</feature>
<dbReference type="GO" id="GO:0016339">
    <property type="term" value="P:calcium-dependent cell-cell adhesion via plasma membrane cell adhesion molecules"/>
    <property type="evidence" value="ECO:0007669"/>
    <property type="project" value="TreeGrafter"/>
</dbReference>
<feature type="domain" description="Cadherin" evidence="19">
    <location>
        <begin position="722"/>
        <end position="816"/>
    </location>
</feature>
<dbReference type="SUPFAM" id="SSF49899">
    <property type="entry name" value="Concanavalin A-like lectins/glucanases"/>
    <property type="match status" value="1"/>
</dbReference>
<dbReference type="GO" id="GO:0008013">
    <property type="term" value="F:beta-catenin binding"/>
    <property type="evidence" value="ECO:0007669"/>
    <property type="project" value="TreeGrafter"/>
</dbReference>
<dbReference type="GO" id="GO:0007424">
    <property type="term" value="P:open tracheal system development"/>
    <property type="evidence" value="ECO:0007669"/>
    <property type="project" value="UniProtKB-ARBA"/>
</dbReference>
<evidence type="ECO:0000256" key="16">
    <source>
        <dbReference type="SAM" id="Phobius"/>
    </source>
</evidence>
<dbReference type="SMART" id="SM00282">
    <property type="entry name" value="LamG"/>
    <property type="match status" value="1"/>
</dbReference>
<dbReference type="Pfam" id="PF24811">
    <property type="entry name" value="Ig_Shg"/>
    <property type="match status" value="1"/>
</dbReference>
<feature type="domain" description="Cadherin" evidence="19">
    <location>
        <begin position="502"/>
        <end position="601"/>
    </location>
</feature>
<evidence type="ECO:0000256" key="1">
    <source>
        <dbReference type="ARBA" id="ARBA00004251"/>
    </source>
</evidence>
<evidence type="ECO:0000313" key="20">
    <source>
        <dbReference type="RefSeq" id="XP_028140473.1"/>
    </source>
</evidence>
<evidence type="ECO:0000256" key="14">
    <source>
        <dbReference type="RuleBase" id="RU003318"/>
    </source>
</evidence>
<evidence type="ECO:0000256" key="7">
    <source>
        <dbReference type="ARBA" id="ARBA00022889"/>
    </source>
</evidence>
<keyword evidence="3 14" id="KW-0812">Transmembrane</keyword>
<dbReference type="PROSITE" id="PS00022">
    <property type="entry name" value="EGF_1"/>
    <property type="match status" value="1"/>
</dbReference>
<dbReference type="GO" id="GO:0044331">
    <property type="term" value="P:cell-cell adhesion mediated by cadherin"/>
    <property type="evidence" value="ECO:0007669"/>
    <property type="project" value="TreeGrafter"/>
</dbReference>
<evidence type="ECO:0000256" key="15">
    <source>
        <dbReference type="RuleBase" id="RU004357"/>
    </source>
</evidence>
<dbReference type="GO" id="GO:0005509">
    <property type="term" value="F:calcium ion binding"/>
    <property type="evidence" value="ECO:0007669"/>
    <property type="project" value="UniProtKB-UniRule"/>
</dbReference>
<keyword evidence="7 14" id="KW-0130">Cell adhesion</keyword>
<evidence type="ECO:0000256" key="6">
    <source>
        <dbReference type="ARBA" id="ARBA00022837"/>
    </source>
</evidence>
<dbReference type="GO" id="GO:0098858">
    <property type="term" value="C:actin-based cell projection"/>
    <property type="evidence" value="ECO:0007669"/>
    <property type="project" value="UniProtKB-ARBA"/>
</dbReference>
<dbReference type="CDD" id="cd11304">
    <property type="entry name" value="Cadherin_repeat"/>
    <property type="match status" value="5"/>
</dbReference>
<keyword evidence="4" id="KW-0732">Signal</keyword>
<dbReference type="GO" id="GO:0000902">
    <property type="term" value="P:cell morphogenesis"/>
    <property type="evidence" value="ECO:0007669"/>
    <property type="project" value="TreeGrafter"/>
</dbReference>
<dbReference type="Pfam" id="PF00028">
    <property type="entry name" value="Cadherin"/>
    <property type="match status" value="4"/>
</dbReference>
<dbReference type="RefSeq" id="XP_028140473.1">
    <property type="nucleotide sequence ID" value="XM_028284672.1"/>
</dbReference>
<dbReference type="InterPro" id="IPR001791">
    <property type="entry name" value="Laminin_G"/>
</dbReference>
<dbReference type="GO" id="GO:0007431">
    <property type="term" value="P:salivary gland development"/>
    <property type="evidence" value="ECO:0007669"/>
    <property type="project" value="UniProtKB-ARBA"/>
</dbReference>
<feature type="transmembrane region" description="Helical" evidence="16">
    <location>
        <begin position="1308"/>
        <end position="1328"/>
    </location>
</feature>
<feature type="domain" description="Cadherin" evidence="19">
    <location>
        <begin position="289"/>
        <end position="390"/>
    </location>
</feature>
<dbReference type="FunFam" id="2.60.40.60:FF:000032">
    <property type="entry name" value="FAT atypical cadherin 1"/>
    <property type="match status" value="1"/>
</dbReference>
<dbReference type="InterPro" id="IPR039808">
    <property type="entry name" value="Cadherin"/>
</dbReference>
<evidence type="ECO:0000259" key="17">
    <source>
        <dbReference type="PROSITE" id="PS50025"/>
    </source>
</evidence>
<evidence type="ECO:0000256" key="10">
    <source>
        <dbReference type="ARBA" id="ARBA00023157"/>
    </source>
</evidence>
<evidence type="ECO:0000256" key="8">
    <source>
        <dbReference type="ARBA" id="ARBA00022989"/>
    </source>
</evidence>
<evidence type="ECO:0000256" key="12">
    <source>
        <dbReference type="PROSITE-ProRule" id="PRU00043"/>
    </source>
</evidence>
<dbReference type="FunCoup" id="A0A6P7G6H6">
    <property type="interactions" value="158"/>
</dbReference>
<dbReference type="SMART" id="SM00112">
    <property type="entry name" value="CA"/>
    <property type="match status" value="7"/>
</dbReference>
<keyword evidence="5" id="KW-0677">Repeat</keyword>
<reference evidence="20" key="1">
    <citation type="submission" date="2025-08" db="UniProtKB">
        <authorList>
            <consortium name="RefSeq"/>
        </authorList>
    </citation>
    <scope>IDENTIFICATION</scope>
    <source>
        <tissue evidence="20">Whole insect</tissue>
    </source>
</reference>
<feature type="domain" description="Cadherin" evidence="19">
    <location>
        <begin position="602"/>
        <end position="713"/>
    </location>
</feature>
<organism evidence="20">
    <name type="scientific">Diabrotica virgifera virgifera</name>
    <name type="common">western corn rootworm</name>
    <dbReference type="NCBI Taxonomy" id="50390"/>
    <lineage>
        <taxon>Eukaryota</taxon>
        <taxon>Metazoa</taxon>
        <taxon>Ecdysozoa</taxon>
        <taxon>Arthropoda</taxon>
        <taxon>Hexapoda</taxon>
        <taxon>Insecta</taxon>
        <taxon>Pterygota</taxon>
        <taxon>Neoptera</taxon>
        <taxon>Endopterygota</taxon>
        <taxon>Coleoptera</taxon>
        <taxon>Polyphaga</taxon>
        <taxon>Cucujiformia</taxon>
        <taxon>Chrysomeloidea</taxon>
        <taxon>Chrysomelidae</taxon>
        <taxon>Galerucinae</taxon>
        <taxon>Diabroticina</taxon>
        <taxon>Diabroticites</taxon>
        <taxon>Diabrotica</taxon>
    </lineage>
</organism>
<dbReference type="Gene3D" id="4.10.900.10">
    <property type="entry name" value="TCF3-CBD (Catenin binding domain)"/>
    <property type="match status" value="1"/>
</dbReference>
<dbReference type="PANTHER" id="PTHR24027:SF422">
    <property type="entry name" value="CADHERIN DOMAIN-CONTAINING PROTEIN"/>
    <property type="match status" value="1"/>
</dbReference>
<dbReference type="InterPro" id="IPR000233">
    <property type="entry name" value="Cadherin_Y-type_LIR"/>
</dbReference>
<dbReference type="InterPro" id="IPR002126">
    <property type="entry name" value="Cadherin-like_dom"/>
</dbReference>
<keyword evidence="9 16" id="KW-0472">Membrane</keyword>
<sequence>MFYRHQHADNEYTCKSTVISTPDTQIGTGFSENSVDTFLSPHGKSAKFVHQNHKPKIENCQNYKPSVKEEQPGGTYVTTVTAIDDDPREGGGTISYKLIHREGEHVLFDIDNVTGVLTTIQPFDRDEPVRQKELYVTVQASDNGRPPLADVCTFTVTITDINDNAPQLDKLKYDAQVSEDLKVGSEVMRVFAYDIDDGENSRLSYNFSNENAQFTQYFRIDRDTGVVYLKEALTDKKNTRFNSAVYVADNGVNDQEGQKDSTAKISITVVGSDKQPPRFTQKMPDGILEIPEDFKDFSKHIVTVEATSNIADPQLAFELVKGKTYQTNKDQTFLLEAEGNKAHIKLVRPLDYETVTEYTLTIRVKNKDLMDSSINIPIKVLDVNDEIPNFLEFLKGSVVENDKPGAQAIQVRAIDKDGTAANNIVSYELVDNTDLFAINRSTGVITSRVEFDRETVPLYHVNVKAYDNSPSALYNTTLPNIVIQTFQISIEDQNDNKPVFTHPIYQFSNITELADKSSIVGEVKALDNDTASVISYSITNGNIDDAFMIENSTGRIRVNGKLDYEKIEQYNLTVRAFDGAFEDFAIVLISILNENDEPPVFDDYIREIQIKEEEPMISGCVVRVTAHDPDIKDRHADQHIVYEVAKEQKDFLTVSADGCVQVTKPLDRDPPFGSPTRQVFIYARDNDGGTNSLLATAEIEIILIDINDNAPFLNVTEIVYYENQDPGFIGNLSADDYDGPDNGPPFAFRLSDTASDSIRSKFSIIGNQLFALEMFDREEQKYYDIAIDITDSGVPPLTGTSILRVIIGDVNDNPATDGNSTIFVYKYVNGPENFMEIGRVYVTDLDDWDLNDKVFVQEDNFDEFVLNQHNNGMILMKPTTAEGTYEVHYRVTETHEPTIHEHTVNAIVTITVKVLPEEAVVKSGSIRLRGTTKEEFIENSLNGKSKRDILHQELSKILNTSLANVDVFTVLNSPHQNSSFVDVRFSAHGSPYYAPEKLENKVTDHQMELEQKLDVEFYMINVNECLNETTCGAENSCTNKLNITREPAVVFTNRTSFVGVNAFIDPVCAALPRDVMECFNGGVLIENTACNCPAGFEGPHCEILAIGFTGTGWAMYPSFDATNRTEIILHILSQTDNGLIFYNGPLNIRQTSLSKDYISLELKDGYPLLQICTGSSTQEIYLKERIHKLSDGSLHKIKIGSGFDDISLEVDDCGTTCSIWTNKLHKGVIRANGPLQLGGMKNRFTDQEFKRIWDHLPPTATRFSGCIRNLTYNEFYYNLGAPSDAFQAYPDCNYAVMQAVTFGIDSNFLVAILVCVAILIILLLAVVVHRRKHDNFNEKEIDDTRENIINYEDEGGGECDTNYDLSVFHQNNIVDEKPLMRDNPDVPADISGFLDNKKDNCDKDPDNLPYDDVRHYAYEGDGNSTGSLSSLASCTDEGDLKFNYLSSFGPRFRKLADMYGEDPSDEDSHDGNEESWC</sequence>
<proteinExistence type="predicted"/>
<dbReference type="InterPro" id="IPR015919">
    <property type="entry name" value="Cadherin-like_sf"/>
</dbReference>
<dbReference type="GO" id="GO:0048589">
    <property type="term" value="P:developmental growth"/>
    <property type="evidence" value="ECO:0007669"/>
    <property type="project" value="UniProtKB-ARBA"/>
</dbReference>
<dbReference type="PANTHER" id="PTHR24027">
    <property type="entry name" value="CADHERIN-23"/>
    <property type="match status" value="1"/>
</dbReference>
<comment type="subcellular location">
    <subcellularLocation>
        <location evidence="1 14">Cell membrane</location>
        <topology evidence="1 14">Single-pass type I membrane protein</topology>
    </subcellularLocation>
</comment>
<evidence type="ECO:0000256" key="11">
    <source>
        <dbReference type="ARBA" id="ARBA00023180"/>
    </source>
</evidence>
<dbReference type="CDD" id="cd00110">
    <property type="entry name" value="LamG"/>
    <property type="match status" value="1"/>
</dbReference>
<dbReference type="GO" id="GO:0016342">
    <property type="term" value="C:catenin complex"/>
    <property type="evidence" value="ECO:0007669"/>
    <property type="project" value="TreeGrafter"/>
</dbReference>
<feature type="domain" description="Laminin G" evidence="17">
    <location>
        <begin position="1103"/>
        <end position="1292"/>
    </location>
</feature>
<keyword evidence="6 12" id="KW-0106">Calcium</keyword>
<evidence type="ECO:0000256" key="5">
    <source>
        <dbReference type="ARBA" id="ARBA00022737"/>
    </source>
</evidence>
<dbReference type="Pfam" id="PF01049">
    <property type="entry name" value="CADH_Y-type_LIR"/>
    <property type="match status" value="1"/>
</dbReference>
<dbReference type="KEGG" id="dvv:114334599"/>
<evidence type="ECO:0000256" key="9">
    <source>
        <dbReference type="ARBA" id="ARBA00023136"/>
    </source>
</evidence>
<protein>
    <submittedName>
        <fullName evidence="20">DE-cadherin isoform X1</fullName>
    </submittedName>
</protein>
<dbReference type="PRINTS" id="PR00205">
    <property type="entry name" value="CADHERIN"/>
</dbReference>
<dbReference type="GO" id="GO:0008104">
    <property type="term" value="P:intracellular protein localization"/>
    <property type="evidence" value="ECO:0007669"/>
    <property type="project" value="UniProtKB-ARBA"/>
</dbReference>
<dbReference type="GO" id="GO:0035239">
    <property type="term" value="P:tube morphogenesis"/>
    <property type="evidence" value="ECO:0007669"/>
    <property type="project" value="UniProtKB-ARBA"/>
</dbReference>
<dbReference type="SUPFAM" id="SSF49313">
    <property type="entry name" value="Cadherin-like"/>
    <property type="match status" value="7"/>
</dbReference>
<evidence type="ECO:0000256" key="3">
    <source>
        <dbReference type="ARBA" id="ARBA00022692"/>
    </source>
</evidence>
<evidence type="ECO:0000259" key="19">
    <source>
        <dbReference type="PROSITE" id="PS50268"/>
    </source>
</evidence>
<dbReference type="GO" id="GO:0007156">
    <property type="term" value="P:homophilic cell adhesion via plasma membrane adhesion molecules"/>
    <property type="evidence" value="ECO:0007669"/>
    <property type="project" value="InterPro"/>
</dbReference>
<keyword evidence="11" id="KW-0325">Glycoprotein</keyword>
<evidence type="ECO:0000256" key="13">
    <source>
        <dbReference type="PROSITE-ProRule" id="PRU00076"/>
    </source>
</evidence>
<dbReference type="InterPro" id="IPR013320">
    <property type="entry name" value="ConA-like_dom_sf"/>
</dbReference>